<feature type="compositionally biased region" description="Basic and acidic residues" evidence="1">
    <location>
        <begin position="140"/>
        <end position="150"/>
    </location>
</feature>
<reference evidence="2" key="1">
    <citation type="journal article" date="2022" name="IScience">
        <title>Evolution of zygomycete secretomes and the origins of terrestrial fungal ecologies.</title>
        <authorList>
            <person name="Chang Y."/>
            <person name="Wang Y."/>
            <person name="Mondo S."/>
            <person name="Ahrendt S."/>
            <person name="Andreopoulos W."/>
            <person name="Barry K."/>
            <person name="Beard J."/>
            <person name="Benny G.L."/>
            <person name="Blankenship S."/>
            <person name="Bonito G."/>
            <person name="Cuomo C."/>
            <person name="Desiro A."/>
            <person name="Gervers K.A."/>
            <person name="Hundley H."/>
            <person name="Kuo A."/>
            <person name="LaButti K."/>
            <person name="Lang B.F."/>
            <person name="Lipzen A."/>
            <person name="O'Donnell K."/>
            <person name="Pangilinan J."/>
            <person name="Reynolds N."/>
            <person name="Sandor L."/>
            <person name="Smith M.E."/>
            <person name="Tsang A."/>
            <person name="Grigoriev I.V."/>
            <person name="Stajich J.E."/>
            <person name="Spatafora J.W."/>
        </authorList>
    </citation>
    <scope>NUCLEOTIDE SEQUENCE</scope>
    <source>
        <strain evidence="2">RSA 2281</strain>
    </source>
</reference>
<dbReference type="AlphaFoldDB" id="A0AAD5JZQ9"/>
<gene>
    <name evidence="2" type="ORF">BDA99DRAFT_560034</name>
</gene>
<comment type="caution">
    <text evidence="2">The sequence shown here is derived from an EMBL/GenBank/DDBJ whole genome shotgun (WGS) entry which is preliminary data.</text>
</comment>
<feature type="compositionally biased region" description="Basic and acidic residues" evidence="1">
    <location>
        <begin position="37"/>
        <end position="62"/>
    </location>
</feature>
<feature type="compositionally biased region" description="Basic and acidic residues" evidence="1">
    <location>
        <begin position="478"/>
        <end position="487"/>
    </location>
</feature>
<proteinExistence type="predicted"/>
<feature type="compositionally biased region" description="Polar residues" evidence="1">
    <location>
        <begin position="571"/>
        <end position="580"/>
    </location>
</feature>
<accession>A0AAD5JZQ9</accession>
<feature type="compositionally biased region" description="Low complexity" evidence="1">
    <location>
        <begin position="74"/>
        <end position="91"/>
    </location>
</feature>
<feature type="region of interest" description="Disordered" evidence="1">
    <location>
        <begin position="352"/>
        <end position="630"/>
    </location>
</feature>
<keyword evidence="3" id="KW-1185">Reference proteome</keyword>
<evidence type="ECO:0000256" key="1">
    <source>
        <dbReference type="SAM" id="MobiDB-lite"/>
    </source>
</evidence>
<feature type="compositionally biased region" description="Acidic residues" evidence="1">
    <location>
        <begin position="224"/>
        <end position="240"/>
    </location>
</feature>
<feature type="compositionally biased region" description="Low complexity" evidence="1">
    <location>
        <begin position="461"/>
        <end position="471"/>
    </location>
</feature>
<feature type="compositionally biased region" description="Low complexity" evidence="1">
    <location>
        <begin position="352"/>
        <end position="383"/>
    </location>
</feature>
<feature type="compositionally biased region" description="Polar residues" evidence="1">
    <location>
        <begin position="18"/>
        <end position="34"/>
    </location>
</feature>
<organism evidence="2 3">
    <name type="scientific">Phascolomyces articulosus</name>
    <dbReference type="NCBI Taxonomy" id="60185"/>
    <lineage>
        <taxon>Eukaryota</taxon>
        <taxon>Fungi</taxon>
        <taxon>Fungi incertae sedis</taxon>
        <taxon>Mucoromycota</taxon>
        <taxon>Mucoromycotina</taxon>
        <taxon>Mucoromycetes</taxon>
        <taxon>Mucorales</taxon>
        <taxon>Lichtheimiaceae</taxon>
        <taxon>Phascolomyces</taxon>
    </lineage>
</organism>
<feature type="compositionally biased region" description="Basic and acidic residues" evidence="1">
    <location>
        <begin position="96"/>
        <end position="115"/>
    </location>
</feature>
<feature type="region of interest" description="Disordered" evidence="1">
    <location>
        <begin position="182"/>
        <end position="253"/>
    </location>
</feature>
<protein>
    <submittedName>
        <fullName evidence="2">Uncharacterized protein</fullName>
    </submittedName>
</protein>
<feature type="compositionally biased region" description="Basic and acidic residues" evidence="1">
    <location>
        <begin position="552"/>
        <end position="568"/>
    </location>
</feature>
<feature type="compositionally biased region" description="Basic and acidic residues" evidence="1">
    <location>
        <begin position="1"/>
        <end position="17"/>
    </location>
</feature>
<feature type="region of interest" description="Disordered" evidence="1">
    <location>
        <begin position="1"/>
        <end position="150"/>
    </location>
</feature>
<feature type="compositionally biased region" description="Low complexity" evidence="1">
    <location>
        <begin position="605"/>
        <end position="614"/>
    </location>
</feature>
<feature type="region of interest" description="Disordered" evidence="1">
    <location>
        <begin position="267"/>
        <end position="294"/>
    </location>
</feature>
<feature type="compositionally biased region" description="Polar residues" evidence="1">
    <location>
        <begin position="500"/>
        <end position="524"/>
    </location>
</feature>
<dbReference type="EMBL" id="JAIXMP010000014">
    <property type="protein sequence ID" value="KAI9262153.1"/>
    <property type="molecule type" value="Genomic_DNA"/>
</dbReference>
<feature type="compositionally biased region" description="Low complexity" evidence="1">
    <location>
        <begin position="116"/>
        <end position="130"/>
    </location>
</feature>
<dbReference type="Proteomes" id="UP001209540">
    <property type="component" value="Unassembled WGS sequence"/>
</dbReference>
<feature type="compositionally biased region" description="Basic residues" evidence="1">
    <location>
        <begin position="530"/>
        <end position="551"/>
    </location>
</feature>
<evidence type="ECO:0000313" key="3">
    <source>
        <dbReference type="Proteomes" id="UP001209540"/>
    </source>
</evidence>
<name>A0AAD5JZQ9_9FUNG</name>
<reference evidence="2" key="2">
    <citation type="submission" date="2023-02" db="EMBL/GenBank/DDBJ databases">
        <authorList>
            <consortium name="DOE Joint Genome Institute"/>
            <person name="Mondo S.J."/>
            <person name="Chang Y."/>
            <person name="Wang Y."/>
            <person name="Ahrendt S."/>
            <person name="Andreopoulos W."/>
            <person name="Barry K."/>
            <person name="Beard J."/>
            <person name="Benny G.L."/>
            <person name="Blankenship S."/>
            <person name="Bonito G."/>
            <person name="Cuomo C."/>
            <person name="Desiro A."/>
            <person name="Gervers K.A."/>
            <person name="Hundley H."/>
            <person name="Kuo A."/>
            <person name="LaButti K."/>
            <person name="Lang B.F."/>
            <person name="Lipzen A."/>
            <person name="O'Donnell K."/>
            <person name="Pangilinan J."/>
            <person name="Reynolds N."/>
            <person name="Sandor L."/>
            <person name="Smith M.W."/>
            <person name="Tsang A."/>
            <person name="Grigoriev I.V."/>
            <person name="Stajich J.E."/>
            <person name="Spatafora J.W."/>
        </authorList>
    </citation>
    <scope>NUCLEOTIDE SEQUENCE</scope>
    <source>
        <strain evidence="2">RSA 2281</strain>
    </source>
</reference>
<sequence length="630" mass="71604">MERSAGDDKFSRDRENDYTQLSNYSPQDSPTQAPTRRHYDDHHEGGHQHEQQQPYRYERRQGSIDADSVGGMGVSKTTTGSGGVSSSKGRSIAQMIERRWKGRQAEYKRKQEEKQLQQQQEEGQEQLKLQRPPFLSRPSMEPEPRSESLVERIEAASQNMIRRSSANADLLIDKLSDALNAWSTGIDSTPMPMENQNKENKTDEGQYQSMNSTKKNKGGREQQYNEDDEEAHEEIPLNDDDNPKRPAASVISQDRRSWASLSFLFNSSNQNPLDENEQDNQQKQLHPQEEDTRRLSWSERAFSFLFNRPLFSSSPNRKTDEWGNQKDVEVQGSDAAYDDIQGSFKFWSLSGATPFSSESASPPSSTTAMVPSSSKEATATTSKKSPRKKRSNSHQPNSYNHDFPSPPKVRMRNESLPSGKQAVHHAEIIPSSGAGAIEQWPTESYARAARRSMTNGHGGKEQQQSSHSQQQNEEEEKWFDSDPESGRVKVPPLSMPRAPSNETGASRSQSLYDSLPSVTITPTKSTRDKMRNRKKKNNKEKNKYHVVQHKKHPEEDQGIPDREPRFDSDFENWTMTPESDTSSKRPKGPWPDSYQIKDENKHTKNSNTNNNNTSISRMKSVWVAQADAMH</sequence>
<evidence type="ECO:0000313" key="2">
    <source>
        <dbReference type="EMBL" id="KAI9262153.1"/>
    </source>
</evidence>